<sequence length="182" mass="20662">MGRFITPMDSSHLDESARFVEDVFTDSEGRESAHTVRQLVLEIRRKRFYLPELELMMLDELGGIIGYAMFSRFHLEGKYEDELLLLAPVAVKTDRQRQHVSKDIIEFGFRRAAEMGFKAVIVEGDPRNYKARGFRTSHDLGIVAGNTVALPSPECLMVKELAEGALCHISGVVEYADYQYLT</sequence>
<reference evidence="2 3" key="1">
    <citation type="submission" date="2018-12" db="EMBL/GenBank/DDBJ databases">
        <title>Unveiling genomic diversity among members of the Bifidobacterium pseudolongum species, a widely distributed gut commensal of the animal kingdom.</title>
        <authorList>
            <person name="Lugli G.A."/>
            <person name="Duranti S."/>
            <person name="Albert K."/>
            <person name="Mancabelli L."/>
            <person name="Napoli S."/>
            <person name="Viappiani A."/>
            <person name="Anzalone R."/>
            <person name="Longhi G."/>
            <person name="Milani C."/>
            <person name="Turroni F."/>
            <person name="Alessandri G."/>
            <person name="Sela D.A."/>
            <person name="Van Sinderen D."/>
            <person name="Ventura M."/>
        </authorList>
    </citation>
    <scope>NUCLEOTIDE SEQUENCE [LARGE SCALE GENOMIC DNA]</scope>
    <source>
        <strain evidence="2 3">2093B</strain>
    </source>
</reference>
<dbReference type="SUPFAM" id="SSF55729">
    <property type="entry name" value="Acyl-CoA N-acyltransferases (Nat)"/>
    <property type="match status" value="1"/>
</dbReference>
<dbReference type="AlphaFoldDB" id="A0A4Q5A3X5"/>
<dbReference type="InterPro" id="IPR000182">
    <property type="entry name" value="GNAT_dom"/>
</dbReference>
<dbReference type="InterPro" id="IPR016181">
    <property type="entry name" value="Acyl_CoA_acyltransferase"/>
</dbReference>
<evidence type="ECO:0000313" key="2">
    <source>
        <dbReference type="EMBL" id="RYQ12094.1"/>
    </source>
</evidence>
<accession>A0A4Q5A3X5</accession>
<keyword evidence="2" id="KW-0808">Transferase</keyword>
<organism evidence="2 3">
    <name type="scientific">Bifidobacterium pseudolongum subsp. globosum</name>
    <dbReference type="NCBI Taxonomy" id="1690"/>
    <lineage>
        <taxon>Bacteria</taxon>
        <taxon>Bacillati</taxon>
        <taxon>Actinomycetota</taxon>
        <taxon>Actinomycetes</taxon>
        <taxon>Bifidobacteriales</taxon>
        <taxon>Bifidobacteriaceae</taxon>
        <taxon>Bifidobacterium</taxon>
    </lineage>
</organism>
<dbReference type="EMBL" id="RYUH01000004">
    <property type="protein sequence ID" value="RYQ12094.1"/>
    <property type="molecule type" value="Genomic_DNA"/>
</dbReference>
<gene>
    <name evidence="2" type="ORF">PG2093B_0200</name>
</gene>
<dbReference type="GO" id="GO:0016747">
    <property type="term" value="F:acyltransferase activity, transferring groups other than amino-acyl groups"/>
    <property type="evidence" value="ECO:0007669"/>
    <property type="project" value="InterPro"/>
</dbReference>
<dbReference type="PROSITE" id="PS51186">
    <property type="entry name" value="GNAT"/>
    <property type="match status" value="1"/>
</dbReference>
<evidence type="ECO:0000259" key="1">
    <source>
        <dbReference type="PROSITE" id="PS51186"/>
    </source>
</evidence>
<name>A0A4Q5A3X5_9BIFI</name>
<evidence type="ECO:0000313" key="3">
    <source>
        <dbReference type="Proteomes" id="UP000292568"/>
    </source>
</evidence>
<dbReference type="Proteomes" id="UP000292568">
    <property type="component" value="Unassembled WGS sequence"/>
</dbReference>
<protein>
    <submittedName>
        <fullName evidence="2">GNAT family acetyltransferase</fullName>
    </submittedName>
</protein>
<comment type="caution">
    <text evidence="2">The sequence shown here is derived from an EMBL/GenBank/DDBJ whole genome shotgun (WGS) entry which is preliminary data.</text>
</comment>
<dbReference type="Gene3D" id="3.40.630.30">
    <property type="match status" value="1"/>
</dbReference>
<dbReference type="CDD" id="cd04301">
    <property type="entry name" value="NAT_SF"/>
    <property type="match status" value="1"/>
</dbReference>
<feature type="domain" description="N-acetyltransferase" evidence="1">
    <location>
        <begin position="3"/>
        <end position="162"/>
    </location>
</feature>
<proteinExistence type="predicted"/>
<dbReference type="RefSeq" id="WP_129896761.1">
    <property type="nucleotide sequence ID" value="NZ_RYUH01000004.1"/>
</dbReference>